<protein>
    <submittedName>
        <fullName evidence="2">Glycosyltransferase family 4 protein</fullName>
    </submittedName>
</protein>
<dbReference type="RefSeq" id="WP_163965512.1">
    <property type="nucleotide sequence ID" value="NZ_JAAIVB010000055.1"/>
</dbReference>
<name>A0A6B3SPG4_9BURK</name>
<evidence type="ECO:0000259" key="1">
    <source>
        <dbReference type="Pfam" id="PF00534"/>
    </source>
</evidence>
<dbReference type="AlphaFoldDB" id="A0A6B3SPG4"/>
<sequence length="396" mass="43718">MKLTDSQLRAGRYRINVFHNILWPKYKGLIFSGVHDCTAASNMEVTFFQIAPTSGDRKELAEVDTSYHNYPYQLLFDRPYEAVPKWQLCSRLFLRVLRSDADLVVLPGYHLIEYWMMMLACVLTGKKRAVFVDSTINDQPESTPKFLLKRLFFALCDGFFAYGQRSKEYIQTFGVPAHKITARCQAAALPHGYTANGALQERIARRRVAGRAAFLFVGLLSRGKGIDILIQALGKVRATVPDATLTVVGSGPMLSELQALAQSLGLADAVRFPGAANIDQLASYYLDATCLVLPSRSEAWGLVVNEALSYGCPAIVSAHCGCAPDLIVEGRTGHVFQTGSANDLAEKLQLVLDRMNDTETVARDCIDLMQTFTPQHAAQQILEGCSTILEDKARKA</sequence>
<accession>A0A6B3SPG4</accession>
<evidence type="ECO:0000313" key="3">
    <source>
        <dbReference type="Proteomes" id="UP000482155"/>
    </source>
</evidence>
<reference evidence="2 3" key="1">
    <citation type="submission" date="2020-02" db="EMBL/GenBank/DDBJ databases">
        <authorList>
            <person name="Kim M.K."/>
        </authorList>
    </citation>
    <scope>NUCLEOTIDE SEQUENCE [LARGE SCALE GENOMIC DNA]</scope>
    <source>
        <strain evidence="2 3">17J57-3</strain>
    </source>
</reference>
<comment type="caution">
    <text evidence="2">The sequence shown here is derived from an EMBL/GenBank/DDBJ whole genome shotgun (WGS) entry which is preliminary data.</text>
</comment>
<dbReference type="PANTHER" id="PTHR45947">
    <property type="entry name" value="SULFOQUINOVOSYL TRANSFERASE SQD2"/>
    <property type="match status" value="1"/>
</dbReference>
<keyword evidence="2" id="KW-0808">Transferase</keyword>
<gene>
    <name evidence="2" type="ORF">G3574_16675</name>
</gene>
<dbReference type="SUPFAM" id="SSF53756">
    <property type="entry name" value="UDP-Glycosyltransferase/glycogen phosphorylase"/>
    <property type="match status" value="1"/>
</dbReference>
<dbReference type="InterPro" id="IPR001296">
    <property type="entry name" value="Glyco_trans_1"/>
</dbReference>
<keyword evidence="3" id="KW-1185">Reference proteome</keyword>
<organism evidence="2 3">
    <name type="scientific">Noviherbaspirillum galbum</name>
    <dbReference type="NCBI Taxonomy" id="2709383"/>
    <lineage>
        <taxon>Bacteria</taxon>
        <taxon>Pseudomonadati</taxon>
        <taxon>Pseudomonadota</taxon>
        <taxon>Betaproteobacteria</taxon>
        <taxon>Burkholderiales</taxon>
        <taxon>Oxalobacteraceae</taxon>
        <taxon>Noviherbaspirillum</taxon>
    </lineage>
</organism>
<dbReference type="Proteomes" id="UP000482155">
    <property type="component" value="Unassembled WGS sequence"/>
</dbReference>
<dbReference type="CDD" id="cd03801">
    <property type="entry name" value="GT4_PimA-like"/>
    <property type="match status" value="1"/>
</dbReference>
<dbReference type="InterPro" id="IPR050194">
    <property type="entry name" value="Glycosyltransferase_grp1"/>
</dbReference>
<dbReference type="GO" id="GO:0016757">
    <property type="term" value="F:glycosyltransferase activity"/>
    <property type="evidence" value="ECO:0007669"/>
    <property type="project" value="InterPro"/>
</dbReference>
<dbReference type="Pfam" id="PF00534">
    <property type="entry name" value="Glycos_transf_1"/>
    <property type="match status" value="1"/>
</dbReference>
<dbReference type="EMBL" id="JAAIVB010000055">
    <property type="protein sequence ID" value="NEX62724.1"/>
    <property type="molecule type" value="Genomic_DNA"/>
</dbReference>
<evidence type="ECO:0000313" key="2">
    <source>
        <dbReference type="EMBL" id="NEX62724.1"/>
    </source>
</evidence>
<dbReference type="Gene3D" id="3.40.50.2000">
    <property type="entry name" value="Glycogen Phosphorylase B"/>
    <property type="match status" value="2"/>
</dbReference>
<feature type="domain" description="Glycosyl transferase family 1" evidence="1">
    <location>
        <begin position="210"/>
        <end position="354"/>
    </location>
</feature>
<proteinExistence type="predicted"/>
<dbReference type="PANTHER" id="PTHR45947:SF3">
    <property type="entry name" value="SULFOQUINOVOSYL TRANSFERASE SQD2"/>
    <property type="match status" value="1"/>
</dbReference>